<gene>
    <name evidence="2" type="ORF">HOLleu_36380</name>
</gene>
<organism evidence="2 3">
    <name type="scientific">Holothuria leucospilota</name>
    <name type="common">Black long sea cucumber</name>
    <name type="synonym">Mertensiothuria leucospilota</name>
    <dbReference type="NCBI Taxonomy" id="206669"/>
    <lineage>
        <taxon>Eukaryota</taxon>
        <taxon>Metazoa</taxon>
        <taxon>Echinodermata</taxon>
        <taxon>Eleutherozoa</taxon>
        <taxon>Echinozoa</taxon>
        <taxon>Holothuroidea</taxon>
        <taxon>Aspidochirotacea</taxon>
        <taxon>Aspidochirotida</taxon>
        <taxon>Holothuriidae</taxon>
        <taxon>Holothuria</taxon>
    </lineage>
</organism>
<evidence type="ECO:0000256" key="1">
    <source>
        <dbReference type="SAM" id="MobiDB-lite"/>
    </source>
</evidence>
<feature type="compositionally biased region" description="Polar residues" evidence="1">
    <location>
        <begin position="12"/>
        <end position="21"/>
    </location>
</feature>
<feature type="region of interest" description="Disordered" evidence="1">
    <location>
        <begin position="210"/>
        <end position="229"/>
    </location>
</feature>
<proteinExistence type="predicted"/>
<feature type="compositionally biased region" description="Basic residues" evidence="1">
    <location>
        <begin position="1"/>
        <end position="11"/>
    </location>
</feature>
<dbReference type="Proteomes" id="UP001152320">
    <property type="component" value="Chromosome 19"/>
</dbReference>
<dbReference type="AlphaFoldDB" id="A0A9Q0YLU5"/>
<name>A0A9Q0YLU5_HOLLE</name>
<sequence length="269" mass="30120">MGSGLTKKKSSQRVPQVSMSQGLEPAESIGGARTDKNDTTRIKIQHTEPSYSVPTAFADTVLEPDEDAADLTKDNEELQFGKPQPVENAKQVSHKTYLTKPIAIKGTSRSDTQVLVSPKKEMLGHQSLQARDENFPLHLTQPASFSALTPELYKRRPQYEFSNIDKGKLLGEQKWAEACTDSLRNALLPNQVSSKNTQLSRSLPASIERMESLRTTSTSPVKSKDSLRTERRNSILSNLNCILDVIPENVDDEKDDPDEYEYSEMDLYF</sequence>
<dbReference type="EMBL" id="JAIZAY010000019">
    <property type="protein sequence ID" value="KAJ8023831.1"/>
    <property type="molecule type" value="Genomic_DNA"/>
</dbReference>
<accession>A0A9Q0YLU5</accession>
<reference evidence="2" key="1">
    <citation type="submission" date="2021-10" db="EMBL/GenBank/DDBJ databases">
        <title>Tropical sea cucumber genome reveals ecological adaptation and Cuvierian tubules defense mechanism.</title>
        <authorList>
            <person name="Chen T."/>
        </authorList>
    </citation>
    <scope>NUCLEOTIDE SEQUENCE</scope>
    <source>
        <strain evidence="2">Nanhai2018</strain>
        <tissue evidence="2">Muscle</tissue>
    </source>
</reference>
<comment type="caution">
    <text evidence="2">The sequence shown here is derived from an EMBL/GenBank/DDBJ whole genome shotgun (WGS) entry which is preliminary data.</text>
</comment>
<feature type="region of interest" description="Disordered" evidence="1">
    <location>
        <begin position="1"/>
        <end position="56"/>
    </location>
</feature>
<protein>
    <submittedName>
        <fullName evidence="2">Uncharacterized protein</fullName>
    </submittedName>
</protein>
<keyword evidence="3" id="KW-1185">Reference proteome</keyword>
<evidence type="ECO:0000313" key="3">
    <source>
        <dbReference type="Proteomes" id="UP001152320"/>
    </source>
</evidence>
<evidence type="ECO:0000313" key="2">
    <source>
        <dbReference type="EMBL" id="KAJ8023831.1"/>
    </source>
</evidence>